<dbReference type="PANTHER" id="PTHR43401:SF2">
    <property type="entry name" value="L-THREONINE 3-DEHYDROGENASE"/>
    <property type="match status" value="1"/>
</dbReference>
<dbReference type="InterPro" id="IPR013154">
    <property type="entry name" value="ADH-like_N"/>
</dbReference>
<evidence type="ECO:0000259" key="4">
    <source>
        <dbReference type="SMART" id="SM00829"/>
    </source>
</evidence>
<keyword evidence="6" id="KW-1185">Reference proteome</keyword>
<dbReference type="EMBL" id="QLMH01000002">
    <property type="protein sequence ID" value="RAK22030.1"/>
    <property type="molecule type" value="Genomic_DNA"/>
</dbReference>
<proteinExistence type="predicted"/>
<evidence type="ECO:0000313" key="5">
    <source>
        <dbReference type="EMBL" id="RAK22030.1"/>
    </source>
</evidence>
<dbReference type="Proteomes" id="UP000248555">
    <property type="component" value="Unassembled WGS sequence"/>
</dbReference>
<dbReference type="Pfam" id="PF08240">
    <property type="entry name" value="ADH_N"/>
    <property type="match status" value="1"/>
</dbReference>
<comment type="caution">
    <text evidence="5">The sequence shown here is derived from an EMBL/GenBank/DDBJ whole genome shotgun (WGS) entry which is preliminary data.</text>
</comment>
<reference evidence="5 6" key="1">
    <citation type="submission" date="2018-06" db="EMBL/GenBank/DDBJ databases">
        <title>Genomic Encyclopedia of Type Strains, Phase III (KMG-III): the genomes of soil and plant-associated and newly described type strains.</title>
        <authorList>
            <person name="Whitman W."/>
        </authorList>
    </citation>
    <scope>NUCLEOTIDE SEQUENCE [LARGE SCALE GENOMIC DNA]</scope>
    <source>
        <strain evidence="5 6">CGMCC 1.8979</strain>
    </source>
</reference>
<dbReference type="GO" id="GO:0016491">
    <property type="term" value="F:oxidoreductase activity"/>
    <property type="evidence" value="ECO:0007669"/>
    <property type="project" value="UniProtKB-KW"/>
</dbReference>
<organism evidence="5 6">
    <name type="scientific">Paranoxybacillus vitaminiphilus</name>
    <dbReference type="NCBI Taxonomy" id="581036"/>
    <lineage>
        <taxon>Bacteria</taxon>
        <taxon>Bacillati</taxon>
        <taxon>Bacillota</taxon>
        <taxon>Bacilli</taxon>
        <taxon>Bacillales</taxon>
        <taxon>Anoxybacillaceae</taxon>
        <taxon>Paranoxybacillus</taxon>
    </lineage>
</organism>
<dbReference type="Gene3D" id="3.90.180.10">
    <property type="entry name" value="Medium-chain alcohol dehydrogenases, catalytic domain"/>
    <property type="match status" value="1"/>
</dbReference>
<feature type="domain" description="Enoyl reductase (ER)" evidence="4">
    <location>
        <begin position="7"/>
        <end position="324"/>
    </location>
</feature>
<dbReference type="Pfam" id="PF00107">
    <property type="entry name" value="ADH_zinc_N"/>
    <property type="match status" value="1"/>
</dbReference>
<dbReference type="InterPro" id="IPR011032">
    <property type="entry name" value="GroES-like_sf"/>
</dbReference>
<name>A0A327YMA7_9BACL</name>
<dbReference type="PANTHER" id="PTHR43401">
    <property type="entry name" value="L-THREONINE 3-DEHYDROGENASE"/>
    <property type="match status" value="1"/>
</dbReference>
<keyword evidence="1" id="KW-0479">Metal-binding</keyword>
<sequence>MLELYLKKPNELELRHVNSLPPPKDDEVKIQVIYGGICGSDLSVFKGKLHYATYPIRPGHELLGIVVEKGKKAKHDIGTRVVVLPNTYCGTCDLCVKGYTNICRNKKSLGVNADGGFSQEFLISSKYVLPIPDDLPDERAVLIEPFAVIVHAFKKVHITKDTSIAIIGCGNEGMLAAALAHHLGAKVTAIDINDKKLELVKKIGDIHTIFPQELQNETFDVVFEAAGTKSSVEQGIKLVNPGGAIVLIGLVQEANFPVIHIVRNELTLYGTIIYQFPSDYLQAIEYLRDPSFPIDPIVSKILPVTDYRHAYEMAASGNFGKVILSFKEV</sequence>
<gene>
    <name evidence="5" type="ORF">B0I26_1028</name>
</gene>
<dbReference type="OrthoDB" id="9770238at2"/>
<dbReference type="InterPro" id="IPR020843">
    <property type="entry name" value="ER"/>
</dbReference>
<protein>
    <submittedName>
        <fullName evidence="5">L-iditol 2-dehydrogenase</fullName>
    </submittedName>
</protein>
<keyword evidence="3" id="KW-0560">Oxidoreductase</keyword>
<dbReference type="Gene3D" id="3.40.50.720">
    <property type="entry name" value="NAD(P)-binding Rossmann-like Domain"/>
    <property type="match status" value="1"/>
</dbReference>
<evidence type="ECO:0000256" key="3">
    <source>
        <dbReference type="ARBA" id="ARBA00023002"/>
    </source>
</evidence>
<keyword evidence="2" id="KW-0862">Zinc</keyword>
<dbReference type="InterPro" id="IPR050129">
    <property type="entry name" value="Zn_alcohol_dh"/>
</dbReference>
<dbReference type="InterPro" id="IPR013149">
    <property type="entry name" value="ADH-like_C"/>
</dbReference>
<dbReference type="GO" id="GO:0046872">
    <property type="term" value="F:metal ion binding"/>
    <property type="evidence" value="ECO:0007669"/>
    <property type="project" value="UniProtKB-KW"/>
</dbReference>
<evidence type="ECO:0000313" key="6">
    <source>
        <dbReference type="Proteomes" id="UP000248555"/>
    </source>
</evidence>
<dbReference type="SMART" id="SM00829">
    <property type="entry name" value="PKS_ER"/>
    <property type="match status" value="1"/>
</dbReference>
<evidence type="ECO:0000256" key="1">
    <source>
        <dbReference type="ARBA" id="ARBA00022723"/>
    </source>
</evidence>
<dbReference type="SUPFAM" id="SSF51735">
    <property type="entry name" value="NAD(P)-binding Rossmann-fold domains"/>
    <property type="match status" value="1"/>
</dbReference>
<accession>A0A327YMA7</accession>
<dbReference type="AlphaFoldDB" id="A0A327YMA7"/>
<dbReference type="RefSeq" id="WP_111643902.1">
    <property type="nucleotide sequence ID" value="NZ_QLMH01000002.1"/>
</dbReference>
<dbReference type="InterPro" id="IPR036291">
    <property type="entry name" value="NAD(P)-bd_dom_sf"/>
</dbReference>
<evidence type="ECO:0000256" key="2">
    <source>
        <dbReference type="ARBA" id="ARBA00022833"/>
    </source>
</evidence>
<dbReference type="SUPFAM" id="SSF50129">
    <property type="entry name" value="GroES-like"/>
    <property type="match status" value="1"/>
</dbReference>